<sequence>MLSQHEELYIPHDERTLRRVQRKVDELDRKVRAWADSLVGVLPRGLALLEEEYDLLALFLAQQRRRNLELDTQNGEETLRSRLGRFIPFVAEDEDEWEIISAAHRMVSTRLESDIERATDFFCRDHGLPGLVEPVIDWRVAIRYLAQRLHHIASPIDLNHELATSPQRFELALTARDLATKVVDKRGVMLTLFEPAETS</sequence>
<organism evidence="1">
    <name type="scientific">marine sediment metagenome</name>
    <dbReference type="NCBI Taxonomy" id="412755"/>
    <lineage>
        <taxon>unclassified sequences</taxon>
        <taxon>metagenomes</taxon>
        <taxon>ecological metagenomes</taxon>
    </lineage>
</organism>
<protein>
    <submittedName>
        <fullName evidence="1">Uncharacterized protein</fullName>
    </submittedName>
</protein>
<name>A0A0F9EBC0_9ZZZZ</name>
<reference evidence="1" key="1">
    <citation type="journal article" date="2015" name="Nature">
        <title>Complex archaea that bridge the gap between prokaryotes and eukaryotes.</title>
        <authorList>
            <person name="Spang A."/>
            <person name="Saw J.H."/>
            <person name="Jorgensen S.L."/>
            <person name="Zaremba-Niedzwiedzka K."/>
            <person name="Martijn J."/>
            <person name="Lind A.E."/>
            <person name="van Eijk R."/>
            <person name="Schleper C."/>
            <person name="Guy L."/>
            <person name="Ettema T.J."/>
        </authorList>
    </citation>
    <scope>NUCLEOTIDE SEQUENCE</scope>
</reference>
<gene>
    <name evidence="1" type="ORF">LCGC14_2387740</name>
</gene>
<dbReference type="AlphaFoldDB" id="A0A0F9EBC0"/>
<dbReference type="EMBL" id="LAZR01035560">
    <property type="protein sequence ID" value="KKL27181.1"/>
    <property type="molecule type" value="Genomic_DNA"/>
</dbReference>
<evidence type="ECO:0000313" key="1">
    <source>
        <dbReference type="EMBL" id="KKL27181.1"/>
    </source>
</evidence>
<accession>A0A0F9EBC0</accession>
<proteinExistence type="predicted"/>
<comment type="caution">
    <text evidence="1">The sequence shown here is derived from an EMBL/GenBank/DDBJ whole genome shotgun (WGS) entry which is preliminary data.</text>
</comment>